<dbReference type="RefSeq" id="WP_209404960.1">
    <property type="nucleotide sequence ID" value="NZ_JAGIYQ010000005.1"/>
</dbReference>
<proteinExistence type="inferred from homology"/>
<organism evidence="2 3">
    <name type="scientific">Gottfriedia endophytica</name>
    <dbReference type="NCBI Taxonomy" id="2820819"/>
    <lineage>
        <taxon>Bacteria</taxon>
        <taxon>Bacillati</taxon>
        <taxon>Bacillota</taxon>
        <taxon>Bacilli</taxon>
        <taxon>Bacillales</taxon>
        <taxon>Bacillaceae</taxon>
        <taxon>Gottfriedia</taxon>
    </lineage>
</organism>
<comment type="similarity">
    <text evidence="1">Belongs to the HesB/IscA family.</text>
</comment>
<dbReference type="PIRSF" id="PIRSF034852">
    <property type="entry name" value="UCP034852"/>
    <property type="match status" value="1"/>
</dbReference>
<dbReference type="Proteomes" id="UP000682134">
    <property type="component" value="Unassembled WGS sequence"/>
</dbReference>
<comment type="caution">
    <text evidence="2">The sequence shown here is derived from an EMBL/GenBank/DDBJ whole genome shotgun (WGS) entry which is preliminary data.</text>
</comment>
<dbReference type="EMBL" id="JAGIYQ010000005">
    <property type="protein sequence ID" value="MBP0725421.1"/>
    <property type="molecule type" value="Genomic_DNA"/>
</dbReference>
<keyword evidence="3" id="KW-1185">Reference proteome</keyword>
<evidence type="ECO:0000313" key="3">
    <source>
        <dbReference type="Proteomes" id="UP000682134"/>
    </source>
</evidence>
<dbReference type="SUPFAM" id="SSF89360">
    <property type="entry name" value="HesB-like domain"/>
    <property type="match status" value="1"/>
</dbReference>
<gene>
    <name evidence="2" type="ORF">J5Y03_09495</name>
</gene>
<evidence type="ECO:0000313" key="2">
    <source>
        <dbReference type="EMBL" id="MBP0725421.1"/>
    </source>
</evidence>
<sequence>MNINIDNKALDWFSSEMNVQPGDTIRFFARYGGDSSIHSGYSLGVTKENPIQIGASVQLNNATFYVNENDLWYFANHDLAVSVNQNGELQFDYNENR</sequence>
<accession>A0A940NMQ3</accession>
<evidence type="ECO:0000256" key="1">
    <source>
        <dbReference type="ARBA" id="ARBA00006718"/>
    </source>
</evidence>
<name>A0A940NMQ3_9BACI</name>
<dbReference type="InterPro" id="IPR035903">
    <property type="entry name" value="HesB-like_dom_sf"/>
</dbReference>
<reference evidence="2" key="1">
    <citation type="submission" date="2021-04" db="EMBL/GenBank/DDBJ databases">
        <title>Genome seq and assembly of Bacillus sp.</title>
        <authorList>
            <person name="Chhetri G."/>
        </authorList>
    </citation>
    <scope>NUCLEOTIDE SEQUENCE</scope>
    <source>
        <strain evidence="2">RG28</strain>
    </source>
</reference>
<dbReference type="InterPro" id="IPR008326">
    <property type="entry name" value="PdhI-like"/>
</dbReference>
<dbReference type="AlphaFoldDB" id="A0A940NMQ3"/>
<protein>
    <submittedName>
        <fullName evidence="2">HesB/YadR/YfhF family protein</fullName>
    </submittedName>
</protein>